<evidence type="ECO:0000313" key="2">
    <source>
        <dbReference type="Proteomes" id="UP000324233"/>
    </source>
</evidence>
<dbReference type="AlphaFoldDB" id="A0A5B9W3B7"/>
<accession>A0A5B9W3B7</accession>
<evidence type="ECO:0000313" key="1">
    <source>
        <dbReference type="EMBL" id="QEH35106.1"/>
    </source>
</evidence>
<dbReference type="EMBL" id="CP042997">
    <property type="protein sequence ID" value="QEH35106.1"/>
    <property type="molecule type" value="Genomic_DNA"/>
</dbReference>
<gene>
    <name evidence="1" type="ORF">OJF2_36510</name>
</gene>
<dbReference type="RefSeq" id="WP_148594946.1">
    <property type="nucleotide sequence ID" value="NZ_CP042997.1"/>
</dbReference>
<keyword evidence="2" id="KW-1185">Reference proteome</keyword>
<dbReference type="KEGG" id="agv:OJF2_36510"/>
<protein>
    <submittedName>
        <fullName evidence="1">Uncharacterized protein</fullName>
    </submittedName>
</protein>
<dbReference type="Proteomes" id="UP000324233">
    <property type="component" value="Chromosome"/>
</dbReference>
<reference evidence="1 2" key="1">
    <citation type="submission" date="2019-08" db="EMBL/GenBank/DDBJ databases">
        <title>Deep-cultivation of Planctomycetes and their phenomic and genomic characterization uncovers novel biology.</title>
        <authorList>
            <person name="Wiegand S."/>
            <person name="Jogler M."/>
            <person name="Boedeker C."/>
            <person name="Pinto D."/>
            <person name="Vollmers J."/>
            <person name="Rivas-Marin E."/>
            <person name="Kohn T."/>
            <person name="Peeters S.H."/>
            <person name="Heuer A."/>
            <person name="Rast P."/>
            <person name="Oberbeckmann S."/>
            <person name="Bunk B."/>
            <person name="Jeske O."/>
            <person name="Meyerdierks A."/>
            <person name="Storesund J.E."/>
            <person name="Kallscheuer N."/>
            <person name="Luecker S."/>
            <person name="Lage O.M."/>
            <person name="Pohl T."/>
            <person name="Merkel B.J."/>
            <person name="Hornburger P."/>
            <person name="Mueller R.-W."/>
            <person name="Bruemmer F."/>
            <person name="Labrenz M."/>
            <person name="Spormann A.M."/>
            <person name="Op den Camp H."/>
            <person name="Overmann J."/>
            <person name="Amann R."/>
            <person name="Jetten M.S.M."/>
            <person name="Mascher T."/>
            <person name="Medema M.H."/>
            <person name="Devos D.P."/>
            <person name="Kaster A.-K."/>
            <person name="Ovreas L."/>
            <person name="Rohde M."/>
            <person name="Galperin M.Y."/>
            <person name="Jogler C."/>
        </authorList>
    </citation>
    <scope>NUCLEOTIDE SEQUENCE [LARGE SCALE GENOMIC DNA]</scope>
    <source>
        <strain evidence="1 2">OJF2</strain>
    </source>
</reference>
<organism evidence="1 2">
    <name type="scientific">Aquisphaera giovannonii</name>
    <dbReference type="NCBI Taxonomy" id="406548"/>
    <lineage>
        <taxon>Bacteria</taxon>
        <taxon>Pseudomonadati</taxon>
        <taxon>Planctomycetota</taxon>
        <taxon>Planctomycetia</taxon>
        <taxon>Isosphaerales</taxon>
        <taxon>Isosphaeraceae</taxon>
        <taxon>Aquisphaera</taxon>
    </lineage>
</organism>
<proteinExistence type="predicted"/>
<name>A0A5B9W3B7_9BACT</name>
<sequence length="59" mass="6315">MVGFAWHRATVEGLFMPGLIVTTADQSIGSAIEDILPIAECMPEAEIQDRAVVFLPVTG</sequence>